<feature type="non-terminal residue" evidence="5">
    <location>
        <position position="1038"/>
    </location>
</feature>
<gene>
    <name evidence="5" type="ORF">Cfor_09201</name>
</gene>
<dbReference type="GO" id="GO:0007095">
    <property type="term" value="P:mitotic G2 DNA damage checkpoint signaling"/>
    <property type="evidence" value="ECO:0007669"/>
    <property type="project" value="TreeGrafter"/>
</dbReference>
<keyword evidence="3" id="KW-0539">Nucleus</keyword>
<feature type="compositionally biased region" description="Acidic residues" evidence="4">
    <location>
        <begin position="127"/>
        <end position="136"/>
    </location>
</feature>
<dbReference type="GO" id="GO:0010997">
    <property type="term" value="F:anaphase-promoting complex binding"/>
    <property type="evidence" value="ECO:0007669"/>
    <property type="project" value="TreeGrafter"/>
</dbReference>
<keyword evidence="6" id="KW-1185">Reference proteome</keyword>
<dbReference type="OrthoDB" id="5859781at2759"/>
<evidence type="ECO:0000256" key="4">
    <source>
        <dbReference type="SAM" id="MobiDB-lite"/>
    </source>
</evidence>
<dbReference type="GO" id="GO:0005634">
    <property type="term" value="C:nucleus"/>
    <property type="evidence" value="ECO:0007669"/>
    <property type="project" value="UniProtKB-SubCell"/>
</dbReference>
<protein>
    <recommendedName>
        <fullName evidence="7">Claspin</fullName>
    </recommendedName>
</protein>
<organism evidence="5 6">
    <name type="scientific">Coptotermes formosanus</name>
    <name type="common">Formosan subterranean termite</name>
    <dbReference type="NCBI Taxonomy" id="36987"/>
    <lineage>
        <taxon>Eukaryota</taxon>
        <taxon>Metazoa</taxon>
        <taxon>Ecdysozoa</taxon>
        <taxon>Arthropoda</taxon>
        <taxon>Hexapoda</taxon>
        <taxon>Insecta</taxon>
        <taxon>Pterygota</taxon>
        <taxon>Neoptera</taxon>
        <taxon>Polyneoptera</taxon>
        <taxon>Dictyoptera</taxon>
        <taxon>Blattodea</taxon>
        <taxon>Blattoidea</taxon>
        <taxon>Termitoidae</taxon>
        <taxon>Rhinotermitidae</taxon>
        <taxon>Coptotermes</taxon>
    </lineage>
</organism>
<evidence type="ECO:0000256" key="3">
    <source>
        <dbReference type="ARBA" id="ARBA00023242"/>
    </source>
</evidence>
<feature type="region of interest" description="Disordered" evidence="4">
    <location>
        <begin position="602"/>
        <end position="717"/>
    </location>
</feature>
<dbReference type="InParanoid" id="A0A6L2PLZ9"/>
<evidence type="ECO:0000313" key="6">
    <source>
        <dbReference type="Proteomes" id="UP000502823"/>
    </source>
</evidence>
<name>A0A6L2PLZ9_COPFO</name>
<feature type="compositionally biased region" description="Basic and acidic residues" evidence="4">
    <location>
        <begin position="106"/>
        <end position="126"/>
    </location>
</feature>
<evidence type="ECO:0000313" key="5">
    <source>
        <dbReference type="EMBL" id="GFG31545.1"/>
    </source>
</evidence>
<feature type="region of interest" description="Disordered" evidence="4">
    <location>
        <begin position="955"/>
        <end position="985"/>
    </location>
</feature>
<evidence type="ECO:0008006" key="7">
    <source>
        <dbReference type="Google" id="ProtNLM"/>
    </source>
</evidence>
<evidence type="ECO:0000256" key="1">
    <source>
        <dbReference type="ARBA" id="ARBA00004123"/>
    </source>
</evidence>
<feature type="compositionally biased region" description="Acidic residues" evidence="4">
    <location>
        <begin position="602"/>
        <end position="626"/>
    </location>
</feature>
<dbReference type="EMBL" id="BLKM01000314">
    <property type="protein sequence ID" value="GFG31545.1"/>
    <property type="molecule type" value="Genomic_DNA"/>
</dbReference>
<evidence type="ECO:0000256" key="2">
    <source>
        <dbReference type="ARBA" id="ARBA00022553"/>
    </source>
</evidence>
<comment type="caution">
    <text evidence="5">The sequence shown here is derived from an EMBL/GenBank/DDBJ whole genome shotgun (WGS) entry which is preliminary data.</text>
</comment>
<proteinExistence type="predicted"/>
<dbReference type="Proteomes" id="UP000502823">
    <property type="component" value="Unassembled WGS sequence"/>
</dbReference>
<dbReference type="InterPro" id="IPR024146">
    <property type="entry name" value="Claspin"/>
</dbReference>
<reference evidence="6" key="1">
    <citation type="submission" date="2020-01" db="EMBL/GenBank/DDBJ databases">
        <title>Draft genome sequence of the Termite Coptotermes fromosanus.</title>
        <authorList>
            <person name="Itakura S."/>
            <person name="Yosikawa Y."/>
            <person name="Umezawa K."/>
        </authorList>
    </citation>
    <scope>NUCLEOTIDE SEQUENCE [LARGE SCALE GENOMIC DNA]</scope>
</reference>
<dbReference type="PANTHER" id="PTHR14396:SF10">
    <property type="entry name" value="CLASPIN"/>
    <property type="match status" value="1"/>
</dbReference>
<dbReference type="AlphaFoldDB" id="A0A6L2PLZ9"/>
<feature type="compositionally biased region" description="Acidic residues" evidence="4">
    <location>
        <begin position="638"/>
        <end position="659"/>
    </location>
</feature>
<sequence length="1038" mass="114499">MVAGIAVGLDSSEDECSVVKMWSAGRKLVESDNEAAEVSNSNLKVCKPLDSDGEPGDDVGSDCRVVMEGTVLGSVNICKKKKWKILSDTDCSSDEETSNTQLTLTKGEDEVERSSQSHSRLGKESDLYDAEGSEDEVAAKHISKPRVTSLSERKSKSKAVQQIHSETQRMVRESRLSLPYHKPRQRSLTEFLQRHHASVASVVSLKMSANDLGELWKELAQREKDAERFYKSDSDDDCSHDAVVESSVHGAVSGLVVASHVTTGICSSDTAPSDKCNSNAVVPSLPNICCSDISTTDTSGASAAGIVASNHDVTSHISTTGAAVSVANNLTSRQAADNDHDEISRQSLMAGDSCDFRLHYSESQSIDVGASEVIICCALHDDKSSAIDICLEVANTEDFALHYSETQNSEHLLPDGEESQKQQKTTCQQSLLLSSADDNSAEGVLPTLVQRSHPLQADVMSLKPRLSASPNGIVELDSEELGPAGVLKLMQRFMKHSAMKQLKEKKCAIEVGVVSAEKDADGIGEVRRDTVKVIVGAEEPQHDPEMAKPGARLQRLKEELQQQITQRRCEEWSRRLQEQRLDNEEEEQLSECGGLLDELEAEMTDAETQSEEEDEAEEEEEVEDIALVEKKRVKSAFLDDEAEVSDDGEASDDEDEAGEDMSHGEPQAAGMMLKSTFEGDEADVSDADEGSDDEDEAVKDISYLEVTPTASSRKSKLERAKTFDLFAATQEDGDSDLEMIPPYQPPGAVRKHITPTEDRKRHILDLISPISNLTSLRDSPSTQVLMCSGTPAGVPKKLFTEPEPSNPQDNMDELLGLCSGQFTGRLVDPVMETSRTGLEAELLGLCSGKFISQPMNVHSLEQDERQSVPTEDSTEVVLFSTDDDEDEVVQTRTHKKHKKLDFSDEELDLENDKSSELSNVSKIKFVDYDSEENELVDPSEPQKLALSEFFEDEAELSESDWDSADEDEQGLDTLEFEEGDGDKLDQHKVKEQLDRIYMRHLLDNDRREVRMLQEILLEDGELHSDGGGRERQFRWKNI</sequence>
<keyword evidence="2" id="KW-0597">Phosphoprotein</keyword>
<dbReference type="PANTHER" id="PTHR14396">
    <property type="entry name" value="CLASPIN"/>
    <property type="match status" value="1"/>
</dbReference>
<feature type="compositionally biased region" description="Acidic residues" evidence="4">
    <location>
        <begin position="678"/>
        <end position="697"/>
    </location>
</feature>
<comment type="subcellular location">
    <subcellularLocation>
        <location evidence="1">Nucleus</location>
    </subcellularLocation>
</comment>
<feature type="region of interest" description="Disordered" evidence="4">
    <location>
        <begin position="89"/>
        <end position="158"/>
    </location>
</feature>
<accession>A0A6L2PLZ9</accession>
<feature type="compositionally biased region" description="Acidic residues" evidence="4">
    <location>
        <begin position="955"/>
        <end position="980"/>
    </location>
</feature>
<dbReference type="GO" id="GO:0033314">
    <property type="term" value="P:mitotic DNA replication checkpoint signaling"/>
    <property type="evidence" value="ECO:0007669"/>
    <property type="project" value="TreeGrafter"/>
</dbReference>
<dbReference type="FunCoup" id="A0A6L2PLZ9">
    <property type="interactions" value="616"/>
</dbReference>